<dbReference type="Pfam" id="PF00890">
    <property type="entry name" value="FAD_binding_2"/>
    <property type="match status" value="1"/>
</dbReference>
<evidence type="ECO:0000256" key="3">
    <source>
        <dbReference type="ARBA" id="ARBA00022827"/>
    </source>
</evidence>
<dbReference type="PANTHER" id="PTHR43400">
    <property type="entry name" value="FUMARATE REDUCTASE"/>
    <property type="match status" value="1"/>
</dbReference>
<dbReference type="InterPro" id="IPR003953">
    <property type="entry name" value="FAD-dep_OxRdtase_2_FAD-bd"/>
</dbReference>
<dbReference type="InterPro" id="IPR027477">
    <property type="entry name" value="Succ_DH/fumarate_Rdtase_cat_sf"/>
</dbReference>
<keyword evidence="2" id="KW-0285">Flavoprotein</keyword>
<dbReference type="RefSeq" id="WP_208195150.1">
    <property type="nucleotide sequence ID" value="NZ_CP076023.1"/>
</dbReference>
<dbReference type="NCBIfam" id="NF006130">
    <property type="entry name" value="PRK08274.1"/>
    <property type="match status" value="1"/>
</dbReference>
<dbReference type="SUPFAM" id="SSF51905">
    <property type="entry name" value="FAD/NAD(P)-binding domain"/>
    <property type="match status" value="1"/>
</dbReference>
<sequence length="489" mass="52180">MSEHVDVVVVGAGNAGFCAALAAAERGRRVLVLEKAPQELAGGNSYFTHGATRFVHDGLDDVRSLVEPDERFGITTVPPYTAEEYEADITLLSGGRNDEDRTRVLVAESHDAMSWLRGLGMRYELMYGRQAYFLEDGSVLFWGGLHVGNVDGGIGMIADYTRIARERGIEIRYGSRVTSLVRDGDGPVRGVVVSGPDGDPYTVGAESVVLAAGGFHASPEMRVQHFGEQWREAVVRGTPSSTGDLIVAAQAVGAALDGDYDAPHATMIDAFHSANSSNRELTNRLARLSYPLGIIVNRAGRRFVDEGEGFRNYTYSRIGKEVLKQPDGLAFQIFDDSVRLHLRSDQYAMPGATVVTADTVEELATRAGIDVEGLVATVAEFNAAVDEARPFDPAVLDGRAARVEPPKSNWAVALENAPLWCYPVTCGITFTYGGLASDADARVLDGTGRPIPGLFVAGEMMGGLFWGGYPGGAGLASGQVFGRRAGASA</sequence>
<evidence type="ECO:0000259" key="5">
    <source>
        <dbReference type="Pfam" id="PF00890"/>
    </source>
</evidence>
<dbReference type="InterPro" id="IPR050315">
    <property type="entry name" value="FAD-oxidoreductase_2"/>
</dbReference>
<dbReference type="EMBL" id="CP076023">
    <property type="protein sequence ID" value="QWC14646.1"/>
    <property type="molecule type" value="Genomic_DNA"/>
</dbReference>
<dbReference type="Proteomes" id="UP000679335">
    <property type="component" value="Chromosome"/>
</dbReference>
<dbReference type="SUPFAM" id="SSF56425">
    <property type="entry name" value="Succinate dehydrogenase/fumarate reductase flavoprotein, catalytic domain"/>
    <property type="match status" value="1"/>
</dbReference>
<accession>A0ABX8GGK4</accession>
<gene>
    <name evidence="6" type="primary">tcuA</name>
    <name evidence="6" type="ORF">KKR89_09625</name>
</gene>
<reference evidence="6 7" key="1">
    <citation type="submission" date="2021-05" db="EMBL/GenBank/DDBJ databases">
        <title>Novel species in genus Cellulomonas.</title>
        <authorList>
            <person name="Zhang G."/>
        </authorList>
    </citation>
    <scope>NUCLEOTIDE SEQUENCE [LARGE SCALE GENOMIC DNA]</scope>
    <source>
        <strain evidence="7">zg-ZUI157</strain>
    </source>
</reference>
<organism evidence="6 7">
    <name type="scientific">Cellulomonas dongxiuzhuiae</name>
    <dbReference type="NCBI Taxonomy" id="2819979"/>
    <lineage>
        <taxon>Bacteria</taxon>
        <taxon>Bacillati</taxon>
        <taxon>Actinomycetota</taxon>
        <taxon>Actinomycetes</taxon>
        <taxon>Micrococcales</taxon>
        <taxon>Cellulomonadaceae</taxon>
        <taxon>Cellulomonas</taxon>
    </lineage>
</organism>
<protein>
    <submittedName>
        <fullName evidence="6">FAD-dependent tricarballylate dehydrogenase TcuA</fullName>
    </submittedName>
</protein>
<evidence type="ECO:0000256" key="4">
    <source>
        <dbReference type="ARBA" id="ARBA00023002"/>
    </source>
</evidence>
<keyword evidence="7" id="KW-1185">Reference proteome</keyword>
<name>A0ABX8GGK4_9CELL</name>
<evidence type="ECO:0000256" key="1">
    <source>
        <dbReference type="ARBA" id="ARBA00001974"/>
    </source>
</evidence>
<dbReference type="Gene3D" id="3.50.50.60">
    <property type="entry name" value="FAD/NAD(P)-binding domain"/>
    <property type="match status" value="1"/>
</dbReference>
<proteinExistence type="predicted"/>
<evidence type="ECO:0000313" key="7">
    <source>
        <dbReference type="Proteomes" id="UP000679335"/>
    </source>
</evidence>
<dbReference type="InterPro" id="IPR036188">
    <property type="entry name" value="FAD/NAD-bd_sf"/>
</dbReference>
<dbReference type="PANTHER" id="PTHR43400:SF7">
    <property type="entry name" value="FAD-DEPENDENT OXIDOREDUCTASE 2 FAD BINDING DOMAIN-CONTAINING PROTEIN"/>
    <property type="match status" value="1"/>
</dbReference>
<evidence type="ECO:0000256" key="2">
    <source>
        <dbReference type="ARBA" id="ARBA00022630"/>
    </source>
</evidence>
<keyword evidence="3" id="KW-0274">FAD</keyword>
<feature type="domain" description="FAD-dependent oxidoreductase 2 FAD-binding" evidence="5">
    <location>
        <begin position="6"/>
        <end position="473"/>
    </location>
</feature>
<comment type="cofactor">
    <cofactor evidence="1">
        <name>FAD</name>
        <dbReference type="ChEBI" id="CHEBI:57692"/>
    </cofactor>
</comment>
<evidence type="ECO:0000313" key="6">
    <source>
        <dbReference type="EMBL" id="QWC14646.1"/>
    </source>
</evidence>
<keyword evidence="4" id="KW-0560">Oxidoreductase</keyword>
<dbReference type="Gene3D" id="3.90.700.10">
    <property type="entry name" value="Succinate dehydrogenase/fumarate reductase flavoprotein, catalytic domain"/>
    <property type="match status" value="1"/>
</dbReference>